<keyword evidence="6 8" id="KW-0560">Oxidoreductase</keyword>
<keyword evidence="4 8" id="KW-0288">FMN</keyword>
<dbReference type="Pfam" id="PF00881">
    <property type="entry name" value="Nitroreductase"/>
    <property type="match status" value="1"/>
</dbReference>
<evidence type="ECO:0000256" key="8">
    <source>
        <dbReference type="PIRNR" id="PIRNR000232"/>
    </source>
</evidence>
<keyword evidence="3 8" id="KW-0285">Flavoprotein</keyword>
<keyword evidence="7 8" id="KW-0520">NAD</keyword>
<feature type="domain" description="Nitroreductase" evidence="9">
    <location>
        <begin position="9"/>
        <end position="161"/>
    </location>
</feature>
<dbReference type="Gene3D" id="3.40.109.10">
    <property type="entry name" value="NADH Oxidase"/>
    <property type="match status" value="1"/>
</dbReference>
<protein>
    <recommendedName>
        <fullName evidence="8">Putative NAD(P)H nitroreductase</fullName>
        <ecNumber evidence="8">1.-.-.-</ecNumber>
    </recommendedName>
</protein>
<evidence type="ECO:0000313" key="10">
    <source>
        <dbReference type="EMBL" id="GAA4878968.1"/>
    </source>
</evidence>
<evidence type="ECO:0000256" key="4">
    <source>
        <dbReference type="ARBA" id="ARBA00022643"/>
    </source>
</evidence>
<dbReference type="PIRSF" id="PIRSF000232">
    <property type="entry name" value="YdjA"/>
    <property type="match status" value="1"/>
</dbReference>
<dbReference type="InterPro" id="IPR000415">
    <property type="entry name" value="Nitroreductase-like"/>
</dbReference>
<sequence length="182" mass="19553">MDAITLLLERHSNPRLTAPGPDPAQLEQIIQAGLTAPDHAGLKPFDFVIAKESGLERLGEIYYAAAAADGAEGEALARAKLLPTRAPMVITVIAKVTPHPKVPSIEQHLAAGCALMQMQQMAQALGLGGIWRTGSYARHPYVREALGVIGDDEIVGFLYLGTPVKAIQPVRRHESSSFVRML</sequence>
<evidence type="ECO:0000256" key="3">
    <source>
        <dbReference type="ARBA" id="ARBA00022630"/>
    </source>
</evidence>
<evidence type="ECO:0000256" key="5">
    <source>
        <dbReference type="ARBA" id="ARBA00022857"/>
    </source>
</evidence>
<comment type="cofactor">
    <cofactor evidence="1 8">
        <name>FMN</name>
        <dbReference type="ChEBI" id="CHEBI:58210"/>
    </cofactor>
</comment>
<dbReference type="Proteomes" id="UP001499988">
    <property type="component" value="Unassembled WGS sequence"/>
</dbReference>
<keyword evidence="5 8" id="KW-0521">NADP</keyword>
<gene>
    <name evidence="10" type="ORF">GCM10023333_10940</name>
</gene>
<evidence type="ECO:0000313" key="11">
    <source>
        <dbReference type="Proteomes" id="UP001499988"/>
    </source>
</evidence>
<organism evidence="10 11">
    <name type="scientific">Ferrimonas pelagia</name>
    <dbReference type="NCBI Taxonomy" id="1177826"/>
    <lineage>
        <taxon>Bacteria</taxon>
        <taxon>Pseudomonadati</taxon>
        <taxon>Pseudomonadota</taxon>
        <taxon>Gammaproteobacteria</taxon>
        <taxon>Alteromonadales</taxon>
        <taxon>Ferrimonadaceae</taxon>
        <taxon>Ferrimonas</taxon>
    </lineage>
</organism>
<dbReference type="CDD" id="cd02135">
    <property type="entry name" value="YdjA-like"/>
    <property type="match status" value="1"/>
</dbReference>
<evidence type="ECO:0000256" key="7">
    <source>
        <dbReference type="ARBA" id="ARBA00023027"/>
    </source>
</evidence>
<dbReference type="EMBL" id="BAABJZ010000014">
    <property type="protein sequence ID" value="GAA4878968.1"/>
    <property type="molecule type" value="Genomic_DNA"/>
</dbReference>
<dbReference type="InterPro" id="IPR052530">
    <property type="entry name" value="NAD(P)H_nitroreductase"/>
</dbReference>
<proteinExistence type="inferred from homology"/>
<evidence type="ECO:0000256" key="2">
    <source>
        <dbReference type="ARBA" id="ARBA00007118"/>
    </source>
</evidence>
<evidence type="ECO:0000256" key="6">
    <source>
        <dbReference type="ARBA" id="ARBA00023002"/>
    </source>
</evidence>
<dbReference type="InterPro" id="IPR029479">
    <property type="entry name" value="Nitroreductase"/>
</dbReference>
<keyword evidence="11" id="KW-1185">Reference proteome</keyword>
<accession>A0ABP9EGX1</accession>
<comment type="similarity">
    <text evidence="2 8">Belongs to the nitroreductase family.</text>
</comment>
<dbReference type="SUPFAM" id="SSF55469">
    <property type="entry name" value="FMN-dependent nitroreductase-like"/>
    <property type="match status" value="1"/>
</dbReference>
<evidence type="ECO:0000256" key="1">
    <source>
        <dbReference type="ARBA" id="ARBA00001917"/>
    </source>
</evidence>
<comment type="caution">
    <text evidence="10">The sequence shown here is derived from an EMBL/GenBank/DDBJ whole genome shotgun (WGS) entry which is preliminary data.</text>
</comment>
<dbReference type="PANTHER" id="PTHR43821:SF1">
    <property type="entry name" value="NAD(P)H NITROREDUCTASE YDJA-RELATED"/>
    <property type="match status" value="1"/>
</dbReference>
<dbReference type="PANTHER" id="PTHR43821">
    <property type="entry name" value="NAD(P)H NITROREDUCTASE YDJA-RELATED"/>
    <property type="match status" value="1"/>
</dbReference>
<evidence type="ECO:0000259" key="9">
    <source>
        <dbReference type="Pfam" id="PF00881"/>
    </source>
</evidence>
<dbReference type="InterPro" id="IPR026021">
    <property type="entry name" value="YdjA-like"/>
</dbReference>
<dbReference type="NCBIfam" id="NF008088">
    <property type="entry name" value="PRK10828.1"/>
    <property type="match status" value="1"/>
</dbReference>
<dbReference type="RefSeq" id="WP_345334193.1">
    <property type="nucleotide sequence ID" value="NZ_BAABJZ010000014.1"/>
</dbReference>
<reference evidence="11" key="1">
    <citation type="journal article" date="2019" name="Int. J. Syst. Evol. Microbiol.">
        <title>The Global Catalogue of Microorganisms (GCM) 10K type strain sequencing project: providing services to taxonomists for standard genome sequencing and annotation.</title>
        <authorList>
            <consortium name="The Broad Institute Genomics Platform"/>
            <consortium name="The Broad Institute Genome Sequencing Center for Infectious Disease"/>
            <person name="Wu L."/>
            <person name="Ma J."/>
        </authorList>
    </citation>
    <scope>NUCLEOTIDE SEQUENCE [LARGE SCALE GENOMIC DNA]</scope>
    <source>
        <strain evidence="11">JCM 18401</strain>
    </source>
</reference>
<name>A0ABP9EGX1_9GAMM</name>
<dbReference type="EC" id="1.-.-.-" evidence="8"/>